<dbReference type="Pfam" id="PF00188">
    <property type="entry name" value="CAP"/>
    <property type="match status" value="2"/>
</dbReference>
<dbReference type="PRINTS" id="PR00838">
    <property type="entry name" value="V5ALLERGEN"/>
</dbReference>
<dbReference type="PANTHER" id="PTHR10334">
    <property type="entry name" value="CYSTEINE-RICH SECRETORY PROTEIN-RELATED"/>
    <property type="match status" value="1"/>
</dbReference>
<protein>
    <recommendedName>
        <fullName evidence="4">SCP domain-containing protein</fullName>
    </recommendedName>
</protein>
<feature type="domain" description="SCP" evidence="4">
    <location>
        <begin position="63"/>
        <end position="221"/>
    </location>
</feature>
<dbReference type="CDD" id="cd05380">
    <property type="entry name" value="CAP_euk"/>
    <property type="match status" value="2"/>
</dbReference>
<dbReference type="PRINTS" id="PR00837">
    <property type="entry name" value="V5TPXLIKE"/>
</dbReference>
<evidence type="ECO:0000259" key="4">
    <source>
        <dbReference type="SMART" id="SM00198"/>
    </source>
</evidence>
<comment type="subcellular location">
    <subcellularLocation>
        <location evidence="1">Secreted</location>
    </subcellularLocation>
</comment>
<evidence type="ECO:0000256" key="2">
    <source>
        <dbReference type="ARBA" id="ARBA00022525"/>
    </source>
</evidence>
<dbReference type="SMART" id="SM00198">
    <property type="entry name" value="SCP"/>
    <property type="match status" value="2"/>
</dbReference>
<evidence type="ECO:0000256" key="1">
    <source>
        <dbReference type="ARBA" id="ARBA00004613"/>
    </source>
</evidence>
<reference evidence="5" key="1">
    <citation type="submission" date="2019-08" db="EMBL/GenBank/DDBJ databases">
        <title>The genome of the North American firefly Photinus pyralis.</title>
        <authorList>
            <consortium name="Photinus pyralis genome working group"/>
            <person name="Fallon T.R."/>
            <person name="Sander Lower S.E."/>
            <person name="Weng J.-K."/>
        </authorList>
    </citation>
    <scope>NUCLEOTIDE SEQUENCE</scope>
    <source>
        <strain evidence="5">TRF0915ILg1</strain>
        <tissue evidence="5">Whole body</tissue>
    </source>
</reference>
<gene>
    <name evidence="5" type="ORF">ILUMI_26219</name>
</gene>
<feature type="signal peptide" evidence="3">
    <location>
        <begin position="1"/>
        <end position="17"/>
    </location>
</feature>
<keyword evidence="2" id="KW-0964">Secreted</keyword>
<proteinExistence type="predicted"/>
<dbReference type="EMBL" id="VTPC01091053">
    <property type="protein sequence ID" value="KAF2879950.1"/>
    <property type="molecule type" value="Genomic_DNA"/>
</dbReference>
<dbReference type="AlphaFoldDB" id="A0A8K0C3Z0"/>
<dbReference type="OrthoDB" id="414826at2759"/>
<organism evidence="5 6">
    <name type="scientific">Ignelater luminosus</name>
    <name type="common">Cucubano</name>
    <name type="synonym">Pyrophorus luminosus</name>
    <dbReference type="NCBI Taxonomy" id="2038154"/>
    <lineage>
        <taxon>Eukaryota</taxon>
        <taxon>Metazoa</taxon>
        <taxon>Ecdysozoa</taxon>
        <taxon>Arthropoda</taxon>
        <taxon>Hexapoda</taxon>
        <taxon>Insecta</taxon>
        <taxon>Pterygota</taxon>
        <taxon>Neoptera</taxon>
        <taxon>Endopterygota</taxon>
        <taxon>Coleoptera</taxon>
        <taxon>Polyphaga</taxon>
        <taxon>Elateriformia</taxon>
        <taxon>Elateroidea</taxon>
        <taxon>Elateridae</taxon>
        <taxon>Agrypninae</taxon>
        <taxon>Pyrophorini</taxon>
        <taxon>Ignelater</taxon>
    </lineage>
</organism>
<comment type="caution">
    <text evidence="5">The sequence shown here is derived from an EMBL/GenBank/DDBJ whole genome shotgun (WGS) entry which is preliminary data.</text>
</comment>
<name>A0A8K0C3Z0_IGNLU</name>
<dbReference type="InterPro" id="IPR014044">
    <property type="entry name" value="CAP_dom"/>
</dbReference>
<dbReference type="InterPro" id="IPR002413">
    <property type="entry name" value="V5_allergen-like"/>
</dbReference>
<accession>A0A8K0C3Z0</accession>
<dbReference type="InterPro" id="IPR001283">
    <property type="entry name" value="CRISP-related"/>
</dbReference>
<keyword evidence="3" id="KW-0732">Signal</keyword>
<sequence length="610" mass="69977">MLECLIILTAYIFLANSASEIGPDVNYCNFPCGPHMHTICKLKHRCEVSAKCKRFKNLPFSDNEKQEIIQTHNSFRNLIALGKGCKSIEGKWFPPAASMRELVWDRELEFQAQCWANQCIMERDTCRRKYDGQYAEQILAWIRRESVIPTLRAFFDECKNTSLTNIDSYGTGKEWGSNFAQMVYWNTTQIGCARVVYEFAYRSSKMVMFVCNYAWAGNWVSQPVYIKGSPASQCPAHSKPHIEFKGLCTTDPSKSKVPYICKFANDKKKCIPYLSIDKGVKFRRGQYIYGKRGPVVNYCDAKYNCSNRIAHFVCRVNRKCGVKKRCKKGAQLSQKEKRDILNKHNELRNEVALGQLDSTGIMLPQASDMREIVWDEELEFLAQCWANQCTSEHANCNKKADGTPVGQNMGPNLYNKMLDVVDTWFQEKSKLPNLGVLKQFYFHPSFAHFTQAIHAKTTQIGCAKTKMENYPKFGDIGRLVCNYAPAGNLFDKSVYTFGTPCTKCQGNCHEIYTGLCKTRPSMSKVPNICTPYECSEILEEPGLKQYHHHGHHNWWKHNNKYFPIKKSKKDEKQKFVKSSAALKKNSGFVGFIAVTYNFLLDIFVYQTLIL</sequence>
<evidence type="ECO:0000256" key="3">
    <source>
        <dbReference type="SAM" id="SignalP"/>
    </source>
</evidence>
<feature type="domain" description="SCP" evidence="4">
    <location>
        <begin position="335"/>
        <end position="491"/>
    </location>
</feature>
<dbReference type="SUPFAM" id="SSF55797">
    <property type="entry name" value="PR-1-like"/>
    <property type="match status" value="2"/>
</dbReference>
<keyword evidence="6" id="KW-1185">Reference proteome</keyword>
<evidence type="ECO:0000313" key="6">
    <source>
        <dbReference type="Proteomes" id="UP000801492"/>
    </source>
</evidence>
<feature type="chain" id="PRO_5035442532" description="SCP domain-containing protein" evidence="3">
    <location>
        <begin position="18"/>
        <end position="610"/>
    </location>
</feature>
<dbReference type="Proteomes" id="UP000801492">
    <property type="component" value="Unassembled WGS sequence"/>
</dbReference>
<dbReference type="InterPro" id="IPR035940">
    <property type="entry name" value="CAP_sf"/>
</dbReference>
<evidence type="ECO:0000313" key="5">
    <source>
        <dbReference type="EMBL" id="KAF2879950.1"/>
    </source>
</evidence>
<dbReference type="GO" id="GO:0005576">
    <property type="term" value="C:extracellular region"/>
    <property type="evidence" value="ECO:0007669"/>
    <property type="project" value="UniProtKB-SubCell"/>
</dbReference>
<dbReference type="Gene3D" id="3.40.33.10">
    <property type="entry name" value="CAP"/>
    <property type="match status" value="2"/>
</dbReference>